<feature type="compositionally biased region" description="Polar residues" evidence="8">
    <location>
        <begin position="491"/>
        <end position="500"/>
    </location>
</feature>
<feature type="region of interest" description="Disordered" evidence="8">
    <location>
        <begin position="35"/>
        <end position="62"/>
    </location>
</feature>
<evidence type="ECO:0000313" key="10">
    <source>
        <dbReference type="Proteomes" id="UP000326757"/>
    </source>
</evidence>
<feature type="region of interest" description="Disordered" evidence="8">
    <location>
        <begin position="159"/>
        <end position="194"/>
    </location>
</feature>
<organism evidence="9 10">
    <name type="scientific">Monilinia laxa</name>
    <name type="common">Brown rot fungus</name>
    <name type="synonym">Sclerotinia laxa</name>
    <dbReference type="NCBI Taxonomy" id="61186"/>
    <lineage>
        <taxon>Eukaryota</taxon>
        <taxon>Fungi</taxon>
        <taxon>Dikarya</taxon>
        <taxon>Ascomycota</taxon>
        <taxon>Pezizomycotina</taxon>
        <taxon>Leotiomycetes</taxon>
        <taxon>Helotiales</taxon>
        <taxon>Sclerotiniaceae</taxon>
        <taxon>Monilinia</taxon>
    </lineage>
</organism>
<keyword evidence="4" id="KW-0805">Transcription regulation</keyword>
<keyword evidence="10" id="KW-1185">Reference proteome</keyword>
<keyword evidence="7" id="KW-0183">Conidiation</keyword>
<feature type="compositionally biased region" description="Basic residues" evidence="8">
    <location>
        <begin position="449"/>
        <end position="462"/>
    </location>
</feature>
<evidence type="ECO:0000256" key="1">
    <source>
        <dbReference type="ARBA" id="ARBA00008881"/>
    </source>
</evidence>
<proteinExistence type="inferred from homology"/>
<feature type="compositionally biased region" description="Low complexity" evidence="8">
    <location>
        <begin position="211"/>
        <end position="222"/>
    </location>
</feature>
<evidence type="ECO:0000256" key="7">
    <source>
        <dbReference type="ARBA" id="ARBA00023321"/>
    </source>
</evidence>
<comment type="caution">
    <text evidence="9">The sequence shown here is derived from an EMBL/GenBank/DDBJ whole genome shotgun (WGS) entry which is preliminary data.</text>
</comment>
<reference evidence="9 10" key="1">
    <citation type="submission" date="2019-06" db="EMBL/GenBank/DDBJ databases">
        <title>Genome Sequence of the Brown Rot Fungal Pathogen Monilinia laxa.</title>
        <authorList>
            <person name="De Miccolis Angelini R.M."/>
            <person name="Landi L."/>
            <person name="Abate D."/>
            <person name="Pollastro S."/>
            <person name="Romanazzi G."/>
            <person name="Faretra F."/>
        </authorList>
    </citation>
    <scope>NUCLEOTIDE SEQUENCE [LARGE SCALE GENOMIC DNA]</scope>
    <source>
        <strain evidence="9 10">Mlax316</strain>
    </source>
</reference>
<keyword evidence="6" id="KW-0804">Transcription</keyword>
<evidence type="ECO:0000256" key="4">
    <source>
        <dbReference type="ARBA" id="ARBA00023015"/>
    </source>
</evidence>
<accession>A0A5N6JQE1</accession>
<name>A0A5N6JQE1_MONLA</name>
<evidence type="ECO:0000256" key="5">
    <source>
        <dbReference type="ARBA" id="ARBA00023159"/>
    </source>
</evidence>
<dbReference type="OrthoDB" id="2575228at2759"/>
<evidence type="ECO:0000256" key="6">
    <source>
        <dbReference type="ARBA" id="ARBA00023163"/>
    </source>
</evidence>
<comment type="similarity">
    <text evidence="1">Belongs to the wetA family.</text>
</comment>
<dbReference type="PANTHER" id="PTHR22934">
    <property type="entry name" value="PROTEIN ESC1/WETA-RELATED"/>
    <property type="match status" value="1"/>
</dbReference>
<dbReference type="AlphaFoldDB" id="A0A5N6JQE1"/>
<evidence type="ECO:0000256" key="8">
    <source>
        <dbReference type="SAM" id="MobiDB-lite"/>
    </source>
</evidence>
<keyword evidence="5" id="KW-0010">Activator</keyword>
<sequence length="570" mass="62357">MSPPMATGGKSSEFLTNNFDELDNAFFDEFITFSPINDSLPDPDISEQSDSKDKSSETLLGSLHDANAQEIEDNWQGDPWVFVQDSASPDGTPDNLFYAEISGRAAISDSDLLSLEDISLQSPQIEAWAHPSLPTSPAPAASTRRKSRVEALVNTMKRVTPKSEKSLRSPIRKSITPSSAMLRGSSNHGKMSREALRRKLALDSSKFGFNPQHQSPMSPPQSARISNASEHTLSMKKAQKPEGPEELWTGRPQDLQFPTVPADYNTPLSTPNLDNKRTPEMRYHQSSSNGSMCPITPKSQQVSASWSQTPGSSNFSSIGASSEYPVEVEADGSPVWWNHAATPMAQPSPNTLHRNPQRATKSLAFHLQNELSYTTNEMNMAQGLMISMPENIPQQSFVVESSPMLHQGYFNAGANGGGSHPHPTYHNAAPRTHSHSHSHYSQHPSSSSRKLHYSHSKARKPRAGSSESESPLANNSTSSFHVRKQRKSKNRNTSPRTPTSGRGMVDFVNYTPDDSRKILTGVAPSGSSKTKARREKEAMEKRRKLSQAALNAIRAAGGDVGSLVEEGLFV</sequence>
<dbReference type="InterPro" id="IPR040112">
    <property type="entry name" value="WetA"/>
</dbReference>
<gene>
    <name evidence="9" type="ORF">EYC80_008497</name>
</gene>
<feature type="compositionally biased region" description="Basic residues" evidence="8">
    <location>
        <begin position="481"/>
        <end position="490"/>
    </location>
</feature>
<feature type="region of interest" description="Disordered" evidence="8">
    <location>
        <begin position="409"/>
        <end position="508"/>
    </location>
</feature>
<evidence type="ECO:0000313" key="9">
    <source>
        <dbReference type="EMBL" id="KAB8290860.1"/>
    </source>
</evidence>
<dbReference type="Proteomes" id="UP000326757">
    <property type="component" value="Unassembled WGS sequence"/>
</dbReference>
<protein>
    <recommendedName>
        <fullName evidence="2">Developmental regulatory protein wetA</fullName>
    </recommendedName>
</protein>
<feature type="compositionally biased region" description="Polar residues" evidence="8">
    <location>
        <begin position="175"/>
        <end position="189"/>
    </location>
</feature>
<evidence type="ECO:0000256" key="2">
    <source>
        <dbReference type="ARBA" id="ARBA00015342"/>
    </source>
</evidence>
<dbReference type="PANTHER" id="PTHR22934:SF25">
    <property type="entry name" value="DEVELOPMENTAL REGULATORY PROTEIN WETA"/>
    <property type="match status" value="1"/>
</dbReference>
<dbReference type="GO" id="GO:0030435">
    <property type="term" value="P:sporulation resulting in formation of a cellular spore"/>
    <property type="evidence" value="ECO:0007669"/>
    <property type="project" value="UniProtKB-KW"/>
</dbReference>
<feature type="compositionally biased region" description="Polar residues" evidence="8">
    <location>
        <begin position="223"/>
        <end position="232"/>
    </location>
</feature>
<keyword evidence="3" id="KW-0749">Sporulation</keyword>
<dbReference type="GO" id="GO:0048315">
    <property type="term" value="P:conidium formation"/>
    <property type="evidence" value="ECO:0007669"/>
    <property type="project" value="UniProtKB-KW"/>
</dbReference>
<feature type="compositionally biased region" description="Basic and acidic residues" evidence="8">
    <location>
        <begin position="274"/>
        <end position="283"/>
    </location>
</feature>
<feature type="compositionally biased region" description="Polar residues" evidence="8">
    <location>
        <begin position="465"/>
        <end position="480"/>
    </location>
</feature>
<feature type="region of interest" description="Disordered" evidence="8">
    <location>
        <begin position="206"/>
        <end position="294"/>
    </location>
</feature>
<evidence type="ECO:0000256" key="3">
    <source>
        <dbReference type="ARBA" id="ARBA00022969"/>
    </source>
</evidence>
<feature type="compositionally biased region" description="Polar residues" evidence="8">
    <location>
        <begin position="284"/>
        <end position="294"/>
    </location>
</feature>
<dbReference type="EMBL" id="VIGI01000016">
    <property type="protein sequence ID" value="KAB8290860.1"/>
    <property type="molecule type" value="Genomic_DNA"/>
</dbReference>